<dbReference type="AlphaFoldDB" id="A0A940WRK1"/>
<reference evidence="1" key="1">
    <citation type="submission" date="2021-03" db="EMBL/GenBank/DDBJ databases">
        <title>Bacillus suaedae sp. nov., isolated from Suaeda aralocaspica.</title>
        <authorList>
            <person name="Lei R.F.R."/>
        </authorList>
    </citation>
    <scope>NUCLEOTIDE SEQUENCE</scope>
    <source>
        <strain evidence="1">YZJH907-2</strain>
    </source>
</reference>
<sequence length="88" mass="9991">MAKYRRKPIVVDAVRITRTITIETTEGSITGHPGDYLITDVSGEQYPCESTLFNETYAPLKTGLGFNSLIKKTFNKFKQTTKQIFLEK</sequence>
<evidence type="ECO:0000313" key="1">
    <source>
        <dbReference type="EMBL" id="MBP3950498.1"/>
    </source>
</evidence>
<dbReference type="Proteomes" id="UP000678228">
    <property type="component" value="Unassembled WGS sequence"/>
</dbReference>
<name>A0A940WRK1_9BACI</name>
<dbReference type="EMBL" id="JAGKSQ010000002">
    <property type="protein sequence ID" value="MBP3950498.1"/>
    <property type="molecule type" value="Genomic_DNA"/>
</dbReference>
<proteinExistence type="predicted"/>
<keyword evidence="2" id="KW-1185">Reference proteome</keyword>
<gene>
    <name evidence="1" type="ORF">J7W16_05080</name>
</gene>
<accession>A0A940WRK1</accession>
<protein>
    <submittedName>
        <fullName evidence="1">Uncharacterized protein</fullName>
    </submittedName>
</protein>
<organism evidence="1 2">
    <name type="scientific">Halalkalibacter suaedae</name>
    <dbReference type="NCBI Taxonomy" id="2822140"/>
    <lineage>
        <taxon>Bacteria</taxon>
        <taxon>Bacillati</taxon>
        <taxon>Bacillota</taxon>
        <taxon>Bacilli</taxon>
        <taxon>Bacillales</taxon>
        <taxon>Bacillaceae</taxon>
        <taxon>Halalkalibacter</taxon>
    </lineage>
</organism>
<evidence type="ECO:0000313" key="2">
    <source>
        <dbReference type="Proteomes" id="UP000678228"/>
    </source>
</evidence>
<comment type="caution">
    <text evidence="1">The sequence shown here is derived from an EMBL/GenBank/DDBJ whole genome shotgun (WGS) entry which is preliminary data.</text>
</comment>
<dbReference type="RefSeq" id="WP_210596137.1">
    <property type="nucleotide sequence ID" value="NZ_JAGKSQ010000002.1"/>
</dbReference>